<keyword evidence="3" id="KW-1185">Reference proteome</keyword>
<dbReference type="AlphaFoldDB" id="A0AAD4LS48"/>
<feature type="coiled-coil region" evidence="1">
    <location>
        <begin position="526"/>
        <end position="553"/>
    </location>
</feature>
<dbReference type="Proteomes" id="UP001201163">
    <property type="component" value="Unassembled WGS sequence"/>
</dbReference>
<evidence type="ECO:0000313" key="3">
    <source>
        <dbReference type="Proteomes" id="UP001201163"/>
    </source>
</evidence>
<dbReference type="Gene3D" id="3.80.10.10">
    <property type="entry name" value="Ribonuclease Inhibitor"/>
    <property type="match status" value="1"/>
</dbReference>
<reference evidence="2" key="1">
    <citation type="submission" date="2022-01" db="EMBL/GenBank/DDBJ databases">
        <title>Comparative genomics reveals a dynamic genome evolution in the ectomycorrhizal milk-cap (Lactarius) mushrooms.</title>
        <authorList>
            <consortium name="DOE Joint Genome Institute"/>
            <person name="Lebreton A."/>
            <person name="Tang N."/>
            <person name="Kuo A."/>
            <person name="LaButti K."/>
            <person name="Drula E."/>
            <person name="Barry K."/>
            <person name="Clum A."/>
            <person name="Lipzen A."/>
            <person name="Mousain D."/>
            <person name="Ng V."/>
            <person name="Wang R."/>
            <person name="Wang X."/>
            <person name="Dai Y."/>
            <person name="Henrissat B."/>
            <person name="Grigoriev I.V."/>
            <person name="Guerin-Laguette A."/>
            <person name="Yu F."/>
            <person name="Martin F.M."/>
        </authorList>
    </citation>
    <scope>NUCLEOTIDE SEQUENCE</scope>
    <source>
        <strain evidence="2">QP</strain>
    </source>
</reference>
<evidence type="ECO:0008006" key="4">
    <source>
        <dbReference type="Google" id="ProtNLM"/>
    </source>
</evidence>
<comment type="caution">
    <text evidence="2">The sequence shown here is derived from an EMBL/GenBank/DDBJ whole genome shotgun (WGS) entry which is preliminary data.</text>
</comment>
<dbReference type="InterPro" id="IPR032675">
    <property type="entry name" value="LRR_dom_sf"/>
</dbReference>
<protein>
    <recommendedName>
        <fullName evidence="4">F-box domain-containing protein</fullName>
    </recommendedName>
</protein>
<keyword evidence="1" id="KW-0175">Coiled coil</keyword>
<evidence type="ECO:0000256" key="1">
    <source>
        <dbReference type="SAM" id="Coils"/>
    </source>
</evidence>
<sequence length="573" mass="64895">MPQLGFESTTQRVLAIPELLQIIFSFGTRASNASNALVCRNWHEVALDYVWAEVDDMYYLLQILAPLHPRRGGTEFYTFRRTPTPEDWARFAPYARRVRTLKFGTDRLASGRAVCLGDSVFHDLARSRTTLEVFPNLRRLWWETEYIALRSQHAVLFMHDKVKEFGFSFNTEDPMALATDVVGRMPSLLSLKCFVDYYGADHDPVLQYLLSHLHELQEITLPKQSLGGQVLKSLSLLPELRVVQFDNLGGIGCTPAPVIADTLEEGAFPILDDLCLDSTLEDMRNYLTGGAFLPRIRSLSVESVIPESSLAVQEFLTDVTRCYPSLETIAVDVIVGIEEQDACEPLMPAHLHPILSLKQLIRLELRHNLPLQISEVDLAEFGAALPAIEFLVLNPEPLLLSKPCLKIHSLPTIGQNFPNLFHLEIYLDAEDVEMKQLPPPPPTNMRVFPHLRALNVGVSPLGPDQVPVALFLSYLLSDNEKVDIRSGSSWDPELFDSSAEYGTKLQERCQRWEEVAKTLPLLLQLRKEERAHRRDIEKEVEDLRMRNEILMGNMSMRNAKPVPLTYDKGCIVC</sequence>
<organism evidence="2 3">
    <name type="scientific">Lactarius akahatsu</name>
    <dbReference type="NCBI Taxonomy" id="416441"/>
    <lineage>
        <taxon>Eukaryota</taxon>
        <taxon>Fungi</taxon>
        <taxon>Dikarya</taxon>
        <taxon>Basidiomycota</taxon>
        <taxon>Agaricomycotina</taxon>
        <taxon>Agaricomycetes</taxon>
        <taxon>Russulales</taxon>
        <taxon>Russulaceae</taxon>
        <taxon>Lactarius</taxon>
    </lineage>
</organism>
<gene>
    <name evidence="2" type="ORF">EDB92DRAFT_1789880</name>
</gene>
<dbReference type="SUPFAM" id="SSF52047">
    <property type="entry name" value="RNI-like"/>
    <property type="match status" value="1"/>
</dbReference>
<proteinExistence type="predicted"/>
<name>A0AAD4LS48_9AGAM</name>
<dbReference type="EMBL" id="JAKELL010000002">
    <property type="protein sequence ID" value="KAH9000313.1"/>
    <property type="molecule type" value="Genomic_DNA"/>
</dbReference>
<evidence type="ECO:0000313" key="2">
    <source>
        <dbReference type="EMBL" id="KAH9000313.1"/>
    </source>
</evidence>
<accession>A0AAD4LS48</accession>